<name>A0A0K2GIF6_NITMO</name>
<dbReference type="GO" id="GO:0000270">
    <property type="term" value="P:peptidoglycan metabolic process"/>
    <property type="evidence" value="ECO:0007669"/>
    <property type="project" value="TreeGrafter"/>
</dbReference>
<evidence type="ECO:0000313" key="4">
    <source>
        <dbReference type="Proteomes" id="UP000069205"/>
    </source>
</evidence>
<dbReference type="PANTHER" id="PTHR30336">
    <property type="entry name" value="INNER MEMBRANE PROTEIN, PROBABLE PERMEASE"/>
    <property type="match status" value="1"/>
</dbReference>
<reference evidence="3 4" key="1">
    <citation type="journal article" date="2015" name="Proc. Natl. Acad. Sci. U.S.A.">
        <title>Expanded metabolic versatility of ubiquitous nitrite-oxidizing bacteria from the genus Nitrospira.</title>
        <authorList>
            <person name="Koch H."/>
            <person name="Lucker S."/>
            <person name="Albertsen M."/>
            <person name="Kitzinger K."/>
            <person name="Herbold C."/>
            <person name="Spieck E."/>
            <person name="Nielsen P.H."/>
            <person name="Wagner M."/>
            <person name="Daims H."/>
        </authorList>
    </citation>
    <scope>NUCLEOTIDE SEQUENCE [LARGE SCALE GENOMIC DNA]</scope>
    <source>
        <strain evidence="3 4">NSP M-1</strain>
    </source>
</reference>
<feature type="domain" description="DUF218" evidence="2">
    <location>
        <begin position="73"/>
        <end position="239"/>
    </location>
</feature>
<dbReference type="STRING" id="42253.NITMOv2_4013"/>
<dbReference type="KEGG" id="nmv:NITMOv2_4013"/>
<dbReference type="AlphaFoldDB" id="A0A0K2GIF6"/>
<dbReference type="OrthoDB" id="9782395at2"/>
<sequence length="253" mass="27461">MIYWHKILPVPFLPVGLVLVVLVVAALTKKRGPLLLAASLLLVFSLPLTSSLLMRAAEDFAVRRPVGEMQAADAIVVLSGMLMSAPLAGGGGVTEWIDPDRFFAGIDLFKAEKAPLLVFTGGTLPWLPDSPPEGQVFKEFAGRLGVPIDRILVTADVQNTEDEAREIRARLGKQNTIILVTSAVHMPRARLLFDAFGFEVVPFPVDFKVEAGGTLSVLDALPNAVSLWKSETALRELFGRAFYTVKLAFSPPR</sequence>
<dbReference type="InterPro" id="IPR014729">
    <property type="entry name" value="Rossmann-like_a/b/a_fold"/>
</dbReference>
<evidence type="ECO:0000313" key="3">
    <source>
        <dbReference type="EMBL" id="ALA60397.1"/>
    </source>
</evidence>
<evidence type="ECO:0000259" key="2">
    <source>
        <dbReference type="Pfam" id="PF02698"/>
    </source>
</evidence>
<gene>
    <name evidence="3" type="ORF">NITMOv2_4013</name>
</gene>
<dbReference type="PANTHER" id="PTHR30336:SF4">
    <property type="entry name" value="ENVELOPE BIOGENESIS FACTOR ELYC"/>
    <property type="match status" value="1"/>
</dbReference>
<dbReference type="Proteomes" id="UP000069205">
    <property type="component" value="Chromosome"/>
</dbReference>
<keyword evidence="1" id="KW-1133">Transmembrane helix</keyword>
<dbReference type="EMBL" id="CP011801">
    <property type="protein sequence ID" value="ALA60397.1"/>
    <property type="molecule type" value="Genomic_DNA"/>
</dbReference>
<feature type="transmembrane region" description="Helical" evidence="1">
    <location>
        <begin position="7"/>
        <end position="28"/>
    </location>
</feature>
<dbReference type="GO" id="GO:0005886">
    <property type="term" value="C:plasma membrane"/>
    <property type="evidence" value="ECO:0007669"/>
    <property type="project" value="TreeGrafter"/>
</dbReference>
<protein>
    <recommendedName>
        <fullName evidence="2">DUF218 domain-containing protein</fullName>
    </recommendedName>
</protein>
<dbReference type="Pfam" id="PF02698">
    <property type="entry name" value="DUF218"/>
    <property type="match status" value="1"/>
</dbReference>
<dbReference type="GO" id="GO:0043164">
    <property type="term" value="P:Gram-negative-bacterium-type cell wall biogenesis"/>
    <property type="evidence" value="ECO:0007669"/>
    <property type="project" value="TreeGrafter"/>
</dbReference>
<dbReference type="CDD" id="cd06259">
    <property type="entry name" value="YdcF-like"/>
    <property type="match status" value="1"/>
</dbReference>
<feature type="transmembrane region" description="Helical" evidence="1">
    <location>
        <begin position="34"/>
        <end position="54"/>
    </location>
</feature>
<dbReference type="RefSeq" id="WP_053381265.1">
    <property type="nucleotide sequence ID" value="NZ_CP011801.1"/>
</dbReference>
<organism evidence="3 4">
    <name type="scientific">Nitrospira moscoviensis</name>
    <dbReference type="NCBI Taxonomy" id="42253"/>
    <lineage>
        <taxon>Bacteria</taxon>
        <taxon>Pseudomonadati</taxon>
        <taxon>Nitrospirota</taxon>
        <taxon>Nitrospiria</taxon>
        <taxon>Nitrospirales</taxon>
        <taxon>Nitrospiraceae</taxon>
        <taxon>Nitrospira</taxon>
    </lineage>
</organism>
<evidence type="ECO:0000256" key="1">
    <source>
        <dbReference type="SAM" id="Phobius"/>
    </source>
</evidence>
<dbReference type="InterPro" id="IPR003848">
    <property type="entry name" value="DUF218"/>
</dbReference>
<keyword evidence="4" id="KW-1185">Reference proteome</keyword>
<dbReference type="InterPro" id="IPR051599">
    <property type="entry name" value="Cell_Envelope_Assoc"/>
</dbReference>
<keyword evidence="1" id="KW-0812">Transmembrane</keyword>
<proteinExistence type="predicted"/>
<accession>A0A0K2GIF6</accession>
<dbReference type="PATRIC" id="fig|42253.5.peg.3959"/>
<keyword evidence="1" id="KW-0472">Membrane</keyword>
<dbReference type="Gene3D" id="3.40.50.620">
    <property type="entry name" value="HUPs"/>
    <property type="match status" value="1"/>
</dbReference>